<dbReference type="AlphaFoldDB" id="A0A6J4QIJ6"/>
<dbReference type="SUPFAM" id="SSF55785">
    <property type="entry name" value="PYP-like sensor domain (PAS domain)"/>
    <property type="match status" value="1"/>
</dbReference>
<name>A0A6J4QIJ6_9ACTN</name>
<dbReference type="Gene3D" id="3.30.450.20">
    <property type="entry name" value="PAS domain"/>
    <property type="match status" value="1"/>
</dbReference>
<evidence type="ECO:0000313" key="1">
    <source>
        <dbReference type="EMBL" id="CAA9441672.1"/>
    </source>
</evidence>
<organism evidence="1">
    <name type="scientific">uncultured Rubrobacteraceae bacterium</name>
    <dbReference type="NCBI Taxonomy" id="349277"/>
    <lineage>
        <taxon>Bacteria</taxon>
        <taxon>Bacillati</taxon>
        <taxon>Actinomycetota</taxon>
        <taxon>Rubrobacteria</taxon>
        <taxon>Rubrobacterales</taxon>
        <taxon>Rubrobacteraceae</taxon>
        <taxon>environmental samples</taxon>
    </lineage>
</organism>
<dbReference type="EMBL" id="CADCVH010000001">
    <property type="protein sequence ID" value="CAA9441672.1"/>
    <property type="molecule type" value="Genomic_DNA"/>
</dbReference>
<reference evidence="1" key="1">
    <citation type="submission" date="2020-02" db="EMBL/GenBank/DDBJ databases">
        <authorList>
            <person name="Meier V. D."/>
        </authorList>
    </citation>
    <scope>NUCLEOTIDE SEQUENCE</scope>
    <source>
        <strain evidence="1">AVDCRST_MAG02</strain>
    </source>
</reference>
<protein>
    <submittedName>
        <fullName evidence="1">Uncharacterized protein</fullName>
    </submittedName>
</protein>
<proteinExistence type="predicted"/>
<sequence length="114" mass="12282">MAYNGPIVVKTRPTTDAERRCNTLFRAVLGKAAKDVLAPVHPDDLARSEGIIAHALGNPGASSYAGLRLGHADGPWRRVESACTNLLDDPAVGGVMFNSRDVTERKKPEESLSW</sequence>
<gene>
    <name evidence="1" type="ORF">AVDCRST_MAG02-119</name>
</gene>
<dbReference type="InterPro" id="IPR035965">
    <property type="entry name" value="PAS-like_dom_sf"/>
</dbReference>
<accession>A0A6J4QIJ6</accession>